<evidence type="ECO:0000313" key="2">
    <source>
        <dbReference type="Proteomes" id="UP000742631"/>
    </source>
</evidence>
<dbReference type="EMBL" id="DYYG01000056">
    <property type="protein sequence ID" value="HJE25536.1"/>
    <property type="molecule type" value="Genomic_DNA"/>
</dbReference>
<dbReference type="Gene3D" id="2.60.40.1880">
    <property type="entry name" value="Invasion associated locus B (IalB) protein"/>
    <property type="match status" value="1"/>
</dbReference>
<evidence type="ECO:0000313" key="1">
    <source>
        <dbReference type="EMBL" id="HJE25536.1"/>
    </source>
</evidence>
<organism evidence="1 2">
    <name type="scientific">Methylorubrum populi</name>
    <dbReference type="NCBI Taxonomy" id="223967"/>
    <lineage>
        <taxon>Bacteria</taxon>
        <taxon>Pseudomonadati</taxon>
        <taxon>Pseudomonadota</taxon>
        <taxon>Alphaproteobacteria</taxon>
        <taxon>Hyphomicrobiales</taxon>
        <taxon>Methylobacteriaceae</taxon>
        <taxon>Methylorubrum</taxon>
    </lineage>
</organism>
<name>A0A921JGD9_9HYPH</name>
<dbReference type="InterPro" id="IPR038696">
    <property type="entry name" value="IalB_sf"/>
</dbReference>
<dbReference type="Proteomes" id="UP000742631">
    <property type="component" value="Unassembled WGS sequence"/>
</dbReference>
<accession>A0A921JGD9</accession>
<dbReference type="Pfam" id="PF06776">
    <property type="entry name" value="IalB"/>
    <property type="match status" value="1"/>
</dbReference>
<protein>
    <submittedName>
        <fullName evidence="1">Invasion associated locus B family protein</fullName>
    </submittedName>
</protein>
<sequence length="218" mass="22009">MTETEMKIDALKRAGRGAGRGAGSALVLTAFLAAFLASGIAPARAAGPADKAAPAAAAPGAASAEAGSDPQVTTATYQDWLVRCVTPSATAKVCEATQTLQVQAQGQQPGGPIALIAVGRLAADAPVRVVVQLPAGVWLPAGAKLQPGEKAKPVALEFKRCLQGCFAEAELDRGAEQVLRGATGTGSLQFEDGARRAVSLPFSLKGLTPALDAALKSR</sequence>
<comment type="caution">
    <text evidence="1">The sequence shown here is derived from an EMBL/GenBank/DDBJ whole genome shotgun (WGS) entry which is preliminary data.</text>
</comment>
<dbReference type="AlphaFoldDB" id="A0A921JGD9"/>
<reference evidence="1" key="1">
    <citation type="journal article" date="2021" name="PeerJ">
        <title>Extensive microbial diversity within the chicken gut microbiome revealed by metagenomics and culture.</title>
        <authorList>
            <person name="Gilroy R."/>
            <person name="Ravi A."/>
            <person name="Getino M."/>
            <person name="Pursley I."/>
            <person name="Horton D.L."/>
            <person name="Alikhan N.F."/>
            <person name="Baker D."/>
            <person name="Gharbi K."/>
            <person name="Hall N."/>
            <person name="Watson M."/>
            <person name="Adriaenssens E.M."/>
            <person name="Foster-Nyarko E."/>
            <person name="Jarju S."/>
            <person name="Secka A."/>
            <person name="Antonio M."/>
            <person name="Oren A."/>
            <person name="Chaudhuri R.R."/>
            <person name="La Ragione R."/>
            <person name="Hildebrand F."/>
            <person name="Pallen M.J."/>
        </authorList>
    </citation>
    <scope>NUCLEOTIDE SEQUENCE</scope>
    <source>
        <strain evidence="1">316</strain>
    </source>
</reference>
<gene>
    <name evidence="1" type="ORF">K8W01_17945</name>
</gene>
<dbReference type="InterPro" id="IPR010642">
    <property type="entry name" value="Invasion_prot_B"/>
</dbReference>
<reference evidence="1" key="2">
    <citation type="submission" date="2021-09" db="EMBL/GenBank/DDBJ databases">
        <authorList>
            <person name="Gilroy R."/>
        </authorList>
    </citation>
    <scope>NUCLEOTIDE SEQUENCE</scope>
    <source>
        <strain evidence="1">316</strain>
    </source>
</reference>
<proteinExistence type="predicted"/>